<reference evidence="2" key="1">
    <citation type="submission" date="2021-01" db="EMBL/GenBank/DDBJ databases">
        <authorList>
            <person name="Corre E."/>
            <person name="Pelletier E."/>
            <person name="Niang G."/>
            <person name="Scheremetjew M."/>
            <person name="Finn R."/>
            <person name="Kale V."/>
            <person name="Holt S."/>
            <person name="Cochrane G."/>
            <person name="Meng A."/>
            <person name="Brown T."/>
            <person name="Cohen L."/>
        </authorList>
    </citation>
    <scope>NUCLEOTIDE SEQUENCE</scope>
    <source>
        <strain evidence="2">379</strain>
    </source>
</reference>
<dbReference type="Pfam" id="PF03407">
    <property type="entry name" value="Nucleotid_trans"/>
    <property type="match status" value="1"/>
</dbReference>
<dbReference type="InterPro" id="IPR005069">
    <property type="entry name" value="Nucl-diP-sugar_transferase"/>
</dbReference>
<accession>A0A7S3RPB5</accession>
<dbReference type="InterPro" id="IPR044290">
    <property type="entry name" value="RRA1/2/3"/>
</dbReference>
<dbReference type="PANTHER" id="PTHR46581:SF3">
    <property type="entry name" value="ARABINOSYLTRANSFERASE RRA3"/>
    <property type="match status" value="1"/>
</dbReference>
<evidence type="ECO:0000313" key="2">
    <source>
        <dbReference type="EMBL" id="CAE0530388.1"/>
    </source>
</evidence>
<dbReference type="AlphaFoldDB" id="A0A7S3RPB5"/>
<sequence length="918" mass="96850">MLARRAVPQYQLPSHALPPPALPAAPKASMRLATILSGLAVLLLIYNLRTAASLWDAPPRIIAPATVRAQTGRLQPLVSDSGLATAAAPIRTFEAPTVVADPSAGAPRVLAGKPPFEPRTPSVCGGSGRSGVPVTPRAINYLPASCEGPPAVCAALSAVAQASQQHDGAVLLLVAAHDDASELAPFVETAAAVGAAPRVLVAALDASASAAAKALSPAPTVLDAAPLLPAGLARPARKWYLAAALLAAGASVLYCDVRVRLSADPFGALYHDADLEAPPDPSASAGSMLFGGRWGRSPGERGSMMVAGDHLMGWSQMCESYAIGAVSPRLWFAAASHESVQLARRLSARLGGALFGDEGMVAGGMVWPAHEAEPYVLTEELVGPAHDGITRAGASLRVLEGRCFGGGKVVASLPSPSSSRGAATDDVLTARAFLARPQVLSSGCGATPLAPPEEAMGEAGASTTEKAPFEPWVRHEGLPTPRPLNWLPAAAAAGEAWPRQADCEAHALQPLCTTLRTVARRTAHGGEVLAAVSNKNLVGPGGALDLFLDGLNSANITHALVVALDEQTGTWLGRRGTAFYERRLVSRTGSTDNHATSGLKFAVLHEFLSAGCSVLLSDVDVLWMQNPFTLPSLYRDADVEGMTDGWDDVTAYGYEWPSHTRSLRLGARNSGLFYVRATVEAVRMMARLKGRMQREAVWDQTAYNEEMWWAALPREPAHGIAARVMNYLCHMNSKTFFRYMREDDQLLARHRPVSLHINYHPEKLPRMEDAFARYHGAAPDVDLGNGLGRPTKRAAQGGIHAWHWGVGLKAGQWCREAPRVRGAPGSALGGRLVAAGGRATWSGISGLHFHAGGALDTPWGSGSWGTLKKPGAEHEDLLFADFIGQQHVVGPHADGWPRLTSTRCADFENVTVVVHEGG</sequence>
<evidence type="ECO:0000259" key="1">
    <source>
        <dbReference type="Pfam" id="PF03407"/>
    </source>
</evidence>
<proteinExistence type="predicted"/>
<name>A0A7S3RPB5_EMIHU</name>
<organism evidence="2">
    <name type="scientific">Emiliania huxleyi</name>
    <name type="common">Coccolithophore</name>
    <name type="synonym">Pontosphaera huxleyi</name>
    <dbReference type="NCBI Taxonomy" id="2903"/>
    <lineage>
        <taxon>Eukaryota</taxon>
        <taxon>Haptista</taxon>
        <taxon>Haptophyta</taxon>
        <taxon>Prymnesiophyceae</taxon>
        <taxon>Isochrysidales</taxon>
        <taxon>Noelaerhabdaceae</taxon>
        <taxon>Emiliania</taxon>
    </lineage>
</organism>
<protein>
    <recommendedName>
        <fullName evidence="1">Nucleotide-diphospho-sugar transferase domain-containing protein</fullName>
    </recommendedName>
</protein>
<dbReference type="GO" id="GO:0016757">
    <property type="term" value="F:glycosyltransferase activity"/>
    <property type="evidence" value="ECO:0007669"/>
    <property type="project" value="InterPro"/>
</dbReference>
<dbReference type="PANTHER" id="PTHR46581">
    <property type="entry name" value="ARABINOSYLTRANSFERASE RRA3"/>
    <property type="match status" value="1"/>
</dbReference>
<feature type="domain" description="Nucleotide-diphospho-sugar transferase" evidence="1">
    <location>
        <begin position="556"/>
        <end position="763"/>
    </location>
</feature>
<dbReference type="EMBL" id="HBIR01008008">
    <property type="protein sequence ID" value="CAE0530388.1"/>
    <property type="molecule type" value="Transcribed_RNA"/>
</dbReference>
<gene>
    <name evidence="2" type="ORF">EHUX00137_LOCUS5452</name>
</gene>